<evidence type="ECO:0000313" key="2">
    <source>
        <dbReference type="EMBL" id="PRP70930.1"/>
    </source>
</evidence>
<dbReference type="AlphaFoldDB" id="A0A2S9X5D4"/>
<name>A0A2S9X5D4_9NEIS</name>
<gene>
    <name evidence="2" type="ORF">BUE93_09345</name>
</gene>
<dbReference type="Proteomes" id="UP000239469">
    <property type="component" value="Unassembled WGS sequence"/>
</dbReference>
<dbReference type="Pfam" id="PF13610">
    <property type="entry name" value="DDE_Tnp_IS240"/>
    <property type="match status" value="1"/>
</dbReference>
<dbReference type="InterPro" id="IPR052183">
    <property type="entry name" value="IS_Transposase"/>
</dbReference>
<sequence>MITERCIEVDKSTISRWVIKLTTFLDKAFRKKKRPVGSSWRVDEIYVKVKGKWKYLFRAVDKAGQTPDFLLCASRDKTADTRFFEKAAIATNGESEKVTIETSCFPQPSPITVTEPGGSFRRSELVAQAGLDQADTIQASMIFVDINIFVVAQYGEVLV</sequence>
<accession>A0A2S9X5D4</accession>
<dbReference type="PANTHER" id="PTHR35528:SF3">
    <property type="entry name" value="BLL1675 PROTEIN"/>
    <property type="match status" value="1"/>
</dbReference>
<dbReference type="PANTHER" id="PTHR35528">
    <property type="entry name" value="BLL1675 PROTEIN"/>
    <property type="match status" value="1"/>
</dbReference>
<dbReference type="InterPro" id="IPR032874">
    <property type="entry name" value="DDE_dom"/>
</dbReference>
<protein>
    <recommendedName>
        <fullName evidence="1">DDE domain-containing protein</fullName>
    </recommendedName>
</protein>
<feature type="domain" description="DDE" evidence="1">
    <location>
        <begin position="38"/>
        <end position="98"/>
    </location>
</feature>
<reference evidence="2 3" key="1">
    <citation type="submission" date="2017-01" db="EMBL/GenBank/DDBJ databases">
        <title>New insights into the genetic diversity of Chromobacterium isolated from tropical freshwater lake.</title>
        <authorList>
            <person name="Santos A.B."/>
            <person name="Nascimento A.M."/>
            <person name="Da Silva P.C."/>
        </authorList>
    </citation>
    <scope>NUCLEOTIDE SEQUENCE [LARGE SCALE GENOMIC DNA]</scope>
    <source>
        <strain evidence="2 3">56AF</strain>
    </source>
</reference>
<evidence type="ECO:0000313" key="3">
    <source>
        <dbReference type="Proteomes" id="UP000239469"/>
    </source>
</evidence>
<evidence type="ECO:0000259" key="1">
    <source>
        <dbReference type="Pfam" id="PF13610"/>
    </source>
</evidence>
<organism evidence="2 3">
    <name type="scientific">Chromobacterium amazonense</name>
    <dbReference type="NCBI Taxonomy" id="1382803"/>
    <lineage>
        <taxon>Bacteria</taxon>
        <taxon>Pseudomonadati</taxon>
        <taxon>Pseudomonadota</taxon>
        <taxon>Betaproteobacteria</taxon>
        <taxon>Neisseriales</taxon>
        <taxon>Chromobacteriaceae</taxon>
        <taxon>Chromobacterium</taxon>
    </lineage>
</organism>
<comment type="caution">
    <text evidence="2">The sequence shown here is derived from an EMBL/GenBank/DDBJ whole genome shotgun (WGS) entry which is preliminary data.</text>
</comment>
<proteinExistence type="predicted"/>
<dbReference type="EMBL" id="MTBD01000023">
    <property type="protein sequence ID" value="PRP70930.1"/>
    <property type="molecule type" value="Genomic_DNA"/>
</dbReference>